<dbReference type="AlphaFoldDB" id="A0A2V3J380"/>
<organism evidence="2 3">
    <name type="scientific">Gracilariopsis chorda</name>
    <dbReference type="NCBI Taxonomy" id="448386"/>
    <lineage>
        <taxon>Eukaryota</taxon>
        <taxon>Rhodophyta</taxon>
        <taxon>Florideophyceae</taxon>
        <taxon>Rhodymeniophycidae</taxon>
        <taxon>Gracilariales</taxon>
        <taxon>Gracilariaceae</taxon>
        <taxon>Gracilariopsis</taxon>
    </lineage>
</organism>
<proteinExistence type="predicted"/>
<name>A0A2V3J380_9FLOR</name>
<reference evidence="2 3" key="1">
    <citation type="journal article" date="2018" name="Mol. Biol. Evol.">
        <title>Analysis of the draft genome of the red seaweed Gracilariopsis chorda provides insights into genome size evolution in Rhodophyta.</title>
        <authorList>
            <person name="Lee J."/>
            <person name="Yang E.C."/>
            <person name="Graf L."/>
            <person name="Yang J.H."/>
            <person name="Qiu H."/>
            <person name="Zel Zion U."/>
            <person name="Chan C.X."/>
            <person name="Stephens T.G."/>
            <person name="Weber A.P.M."/>
            <person name="Boo G.H."/>
            <person name="Boo S.M."/>
            <person name="Kim K.M."/>
            <person name="Shin Y."/>
            <person name="Jung M."/>
            <person name="Lee S.J."/>
            <person name="Yim H.S."/>
            <person name="Lee J.H."/>
            <person name="Bhattacharya D."/>
            <person name="Yoon H.S."/>
        </authorList>
    </citation>
    <scope>NUCLEOTIDE SEQUENCE [LARGE SCALE GENOMIC DNA]</scope>
    <source>
        <strain evidence="2 3">SKKU-2015</strain>
        <tissue evidence="2">Whole body</tissue>
    </source>
</reference>
<dbReference type="GO" id="GO:0003676">
    <property type="term" value="F:nucleic acid binding"/>
    <property type="evidence" value="ECO:0007669"/>
    <property type="project" value="InterPro"/>
</dbReference>
<evidence type="ECO:0000313" key="3">
    <source>
        <dbReference type="Proteomes" id="UP000247409"/>
    </source>
</evidence>
<evidence type="ECO:0000259" key="1">
    <source>
        <dbReference type="Pfam" id="PF03184"/>
    </source>
</evidence>
<dbReference type="Proteomes" id="UP000247409">
    <property type="component" value="Unassembled WGS sequence"/>
</dbReference>
<protein>
    <recommendedName>
        <fullName evidence="1">DDE-1 domain-containing protein</fullName>
    </recommendedName>
</protein>
<dbReference type="EMBL" id="NBIV01000010">
    <property type="protein sequence ID" value="PXF48906.1"/>
    <property type="molecule type" value="Genomic_DNA"/>
</dbReference>
<dbReference type="OrthoDB" id="8028413at2759"/>
<sequence length="246" mass="28537">MLAAVHGNGYKYRPLFVFQGTKLCIRRYQHRSDPFHQYLESIADCLSRGTLVTARKEVAAVDSSNFHEWATALMDDTKDLQENERKFLLIYDGYQSHLWIPFLELFREAGIIAYAIPSHTSGTTQSVDVSVFSLFKTRFGMLIEQCTKERPAHDVYDELDFCHVLTRTYENKFTDMNIKVGFQKKGVTPLEDYWIFAQTRPYRHEEPTKLASVDEMIKMLDCERKKNAGDILGDVMIHSQGFLDKK</sequence>
<dbReference type="InterPro" id="IPR004875">
    <property type="entry name" value="DDE_SF_endonuclease_dom"/>
</dbReference>
<gene>
    <name evidence="2" type="ORF">BWQ96_01248</name>
</gene>
<evidence type="ECO:0000313" key="2">
    <source>
        <dbReference type="EMBL" id="PXF48906.1"/>
    </source>
</evidence>
<comment type="caution">
    <text evidence="2">The sequence shown here is derived from an EMBL/GenBank/DDBJ whole genome shotgun (WGS) entry which is preliminary data.</text>
</comment>
<accession>A0A2V3J380</accession>
<dbReference type="Pfam" id="PF03184">
    <property type="entry name" value="DDE_1"/>
    <property type="match status" value="1"/>
</dbReference>
<feature type="domain" description="DDE-1" evidence="1">
    <location>
        <begin position="57"/>
        <end position="145"/>
    </location>
</feature>
<keyword evidence="3" id="KW-1185">Reference proteome</keyword>